<sequence length="375" mass="39608">MLFVRRHKHMLRLLGGVAVFAGGGWIFLKLHGAQTILAPLRQKIESEIPLKVTAIRIEGQNLTSLDSIRTALGISVGDPMLEFDVAAARKRLDDLPFVDHASVERHLSGLLVVRLAERPPFAVWQHNGHFVLIDRGGNPVPDKGMTGKDARAFMQLPLVVGEGADHAAADLLDAVAKVPDVSSRMTAATLVGGRRWTITLKDGTIVYLPEAAEVAALNRLASLQKRFGLLDRPVEIIDLRLPDRMTIRERPVTSDAETANDQKQDAGSGVAVVPEGAGAATDGTRVVPRRDDPGSAQGAERGSGRGAGRGAGGRDSDSRDSGGQDSGGQSSGNQGFGNQGSGNEGGGNAVRERPRSGTPREQDGGAQMKEGVMPA</sequence>
<evidence type="ECO:0000256" key="2">
    <source>
        <dbReference type="ARBA" id="ARBA00022475"/>
    </source>
</evidence>
<proteinExistence type="inferred from homology"/>
<dbReference type="PANTHER" id="PTHR35851">
    <property type="entry name" value="CELL DIVISION PROTEIN FTSQ"/>
    <property type="match status" value="1"/>
</dbReference>
<evidence type="ECO:0000256" key="6">
    <source>
        <dbReference type="ARBA" id="ARBA00022989"/>
    </source>
</evidence>
<dbReference type="InterPro" id="IPR034746">
    <property type="entry name" value="POTRA"/>
</dbReference>
<feature type="compositionally biased region" description="Basic and acidic residues" evidence="10">
    <location>
        <begin position="350"/>
        <end position="363"/>
    </location>
</feature>
<keyword evidence="2 9" id="KW-1003">Cell membrane</keyword>
<evidence type="ECO:0000256" key="4">
    <source>
        <dbReference type="ARBA" id="ARBA00022618"/>
    </source>
</evidence>
<dbReference type="InterPro" id="IPR013685">
    <property type="entry name" value="POTRA_FtsQ_type"/>
</dbReference>
<accession>A0ABX0JTB4</accession>
<evidence type="ECO:0000256" key="3">
    <source>
        <dbReference type="ARBA" id="ARBA00022519"/>
    </source>
</evidence>
<feature type="domain" description="POTRA" evidence="11">
    <location>
        <begin position="50"/>
        <end position="118"/>
    </location>
</feature>
<comment type="similarity">
    <text evidence="9">Belongs to the FtsQ/DivIB family. FtsQ subfamily.</text>
</comment>
<evidence type="ECO:0000256" key="1">
    <source>
        <dbReference type="ARBA" id="ARBA00004370"/>
    </source>
</evidence>
<keyword evidence="6 9" id="KW-1133">Transmembrane helix</keyword>
<dbReference type="Gene3D" id="3.10.20.310">
    <property type="entry name" value="membrane protein fhac"/>
    <property type="match status" value="1"/>
</dbReference>
<gene>
    <name evidence="9" type="primary">ftsQ</name>
    <name evidence="12" type="ORF">GOB93_11125</name>
</gene>
<evidence type="ECO:0000256" key="5">
    <source>
        <dbReference type="ARBA" id="ARBA00022692"/>
    </source>
</evidence>
<dbReference type="Pfam" id="PF08478">
    <property type="entry name" value="POTRA_1"/>
    <property type="match status" value="1"/>
</dbReference>
<keyword evidence="5 9" id="KW-0812">Transmembrane</keyword>
<dbReference type="PROSITE" id="PS51779">
    <property type="entry name" value="POTRA"/>
    <property type="match status" value="1"/>
</dbReference>
<comment type="subcellular location">
    <subcellularLocation>
        <location evidence="9">Cell inner membrane</location>
        <topology evidence="9">Single-pass type II membrane protein</topology>
    </subcellularLocation>
    <subcellularLocation>
        <location evidence="1">Membrane</location>
    </subcellularLocation>
    <text evidence="9">Localizes to the division septum.</text>
</comment>
<organism evidence="12 13">
    <name type="scientific">Acetobacter musti</name>
    <dbReference type="NCBI Taxonomy" id="864732"/>
    <lineage>
        <taxon>Bacteria</taxon>
        <taxon>Pseudomonadati</taxon>
        <taxon>Pseudomonadota</taxon>
        <taxon>Alphaproteobacteria</taxon>
        <taxon>Acetobacterales</taxon>
        <taxon>Acetobacteraceae</taxon>
        <taxon>Acetobacter</taxon>
    </lineage>
</organism>
<feature type="compositionally biased region" description="Basic and acidic residues" evidence="10">
    <location>
        <begin position="312"/>
        <end position="322"/>
    </location>
</feature>
<reference evidence="12 13" key="1">
    <citation type="journal article" date="2020" name="Int. J. Syst. Evol. Microbiol.">
        <title>Novel acetic acid bacteria from cider fermentations: Acetobacter conturbans sp. nov. and Acetobacter fallax sp. nov.</title>
        <authorList>
            <person name="Sombolestani A.S."/>
            <person name="Cleenwerck I."/>
            <person name="Cnockaert M."/>
            <person name="Borremans W."/>
            <person name="Wieme A.D."/>
            <person name="De Vuyst L."/>
            <person name="Vandamme P."/>
        </authorList>
    </citation>
    <scope>NUCLEOTIDE SEQUENCE [LARGE SCALE GENOMIC DNA]</scope>
    <source>
        <strain evidence="12 13">LMG 30640</strain>
    </source>
</reference>
<evidence type="ECO:0000256" key="8">
    <source>
        <dbReference type="ARBA" id="ARBA00023306"/>
    </source>
</evidence>
<keyword evidence="7 9" id="KW-0472">Membrane</keyword>
<comment type="caution">
    <text evidence="12">The sequence shown here is derived from an EMBL/GenBank/DDBJ whole genome shotgun (WGS) entry which is preliminary data.</text>
</comment>
<keyword evidence="13" id="KW-1185">Reference proteome</keyword>
<dbReference type="InterPro" id="IPR005548">
    <property type="entry name" value="Cell_div_FtsQ/DivIB_C"/>
</dbReference>
<feature type="compositionally biased region" description="Low complexity" evidence="10">
    <location>
        <begin position="266"/>
        <end position="280"/>
    </location>
</feature>
<dbReference type="PANTHER" id="PTHR35851:SF1">
    <property type="entry name" value="CELL DIVISION PROTEIN FTSQ"/>
    <property type="match status" value="1"/>
</dbReference>
<evidence type="ECO:0000256" key="7">
    <source>
        <dbReference type="ARBA" id="ARBA00023136"/>
    </source>
</evidence>
<dbReference type="EMBL" id="WOTB01000013">
    <property type="protein sequence ID" value="NHN85190.1"/>
    <property type="molecule type" value="Genomic_DNA"/>
</dbReference>
<dbReference type="Proteomes" id="UP000635278">
    <property type="component" value="Unassembled WGS sequence"/>
</dbReference>
<dbReference type="Pfam" id="PF03799">
    <property type="entry name" value="FtsQ_DivIB_C"/>
    <property type="match status" value="1"/>
</dbReference>
<name>A0ABX0JTB4_9PROT</name>
<comment type="function">
    <text evidence="9">Essential cell division protein.</text>
</comment>
<evidence type="ECO:0000256" key="10">
    <source>
        <dbReference type="SAM" id="MobiDB-lite"/>
    </source>
</evidence>
<evidence type="ECO:0000259" key="11">
    <source>
        <dbReference type="PROSITE" id="PS51779"/>
    </source>
</evidence>
<dbReference type="HAMAP" id="MF_00911">
    <property type="entry name" value="FtsQ_subfam"/>
    <property type="match status" value="1"/>
</dbReference>
<evidence type="ECO:0000313" key="12">
    <source>
        <dbReference type="EMBL" id="NHN85190.1"/>
    </source>
</evidence>
<evidence type="ECO:0000313" key="13">
    <source>
        <dbReference type="Proteomes" id="UP000635278"/>
    </source>
</evidence>
<keyword evidence="4 9" id="KW-0132">Cell division</keyword>
<dbReference type="InterPro" id="IPR026579">
    <property type="entry name" value="FtsQ"/>
</dbReference>
<keyword evidence="3 9" id="KW-0997">Cell inner membrane</keyword>
<protein>
    <recommendedName>
        <fullName evidence="9">Cell division protein FtsQ</fullName>
    </recommendedName>
</protein>
<feature type="compositionally biased region" description="Gly residues" evidence="10">
    <location>
        <begin position="324"/>
        <end position="348"/>
    </location>
</feature>
<feature type="region of interest" description="Disordered" evidence="10">
    <location>
        <begin position="248"/>
        <end position="375"/>
    </location>
</feature>
<keyword evidence="8 9" id="KW-0131">Cell cycle</keyword>
<evidence type="ECO:0000256" key="9">
    <source>
        <dbReference type="HAMAP-Rule" id="MF_00911"/>
    </source>
</evidence>